<dbReference type="AlphaFoldDB" id="A0AAN6Z0F8"/>
<name>A0AAN6Z0F8_9PEZI</name>
<evidence type="ECO:0000256" key="1">
    <source>
        <dbReference type="SAM" id="SignalP"/>
    </source>
</evidence>
<dbReference type="InterPro" id="IPR051563">
    <property type="entry name" value="Glycosyl_Hydrolase_51"/>
</dbReference>
<keyword evidence="1" id="KW-0732">Signal</keyword>
<dbReference type="PANTHER" id="PTHR31776:SF0">
    <property type="entry name" value="ALPHA-L-ARABINOFURANOSIDASE 1"/>
    <property type="match status" value="1"/>
</dbReference>
<dbReference type="Gene3D" id="2.60.120.260">
    <property type="entry name" value="Galactose-binding domain-like"/>
    <property type="match status" value="1"/>
</dbReference>
<dbReference type="EMBL" id="MU853239">
    <property type="protein sequence ID" value="KAK4120308.1"/>
    <property type="molecule type" value="Genomic_DNA"/>
</dbReference>
<dbReference type="Pfam" id="PF22848">
    <property type="entry name" value="ASD1_dom"/>
    <property type="match status" value="1"/>
</dbReference>
<dbReference type="SUPFAM" id="SSF51445">
    <property type="entry name" value="(Trans)glycosidases"/>
    <property type="match status" value="1"/>
</dbReference>
<gene>
    <name evidence="3" type="ORF">N657DRAFT_636561</name>
</gene>
<dbReference type="GeneID" id="87828203"/>
<feature type="signal peptide" evidence="1">
    <location>
        <begin position="1"/>
        <end position="20"/>
    </location>
</feature>
<evidence type="ECO:0000313" key="4">
    <source>
        <dbReference type="Proteomes" id="UP001302602"/>
    </source>
</evidence>
<keyword evidence="4" id="KW-1185">Reference proteome</keyword>
<dbReference type="RefSeq" id="XP_062644079.1">
    <property type="nucleotide sequence ID" value="XM_062791434.1"/>
</dbReference>
<proteinExistence type="predicted"/>
<feature type="chain" id="PRO_5043035063" evidence="1">
    <location>
        <begin position="21"/>
        <end position="491"/>
    </location>
</feature>
<dbReference type="GO" id="GO:0046556">
    <property type="term" value="F:alpha-L-arabinofuranosidase activity"/>
    <property type="evidence" value="ECO:0007669"/>
    <property type="project" value="UniProtKB-EC"/>
</dbReference>
<feature type="domain" description="Alpha-L-arabinofuranosidase 1 catalytic" evidence="2">
    <location>
        <begin position="226"/>
        <end position="290"/>
    </location>
</feature>
<comment type="caution">
    <text evidence="3">The sequence shown here is derived from an EMBL/GenBank/DDBJ whole genome shotgun (WGS) entry which is preliminary data.</text>
</comment>
<dbReference type="Gene3D" id="3.20.20.80">
    <property type="entry name" value="Glycosidases"/>
    <property type="match status" value="2"/>
</dbReference>
<reference evidence="3" key="1">
    <citation type="journal article" date="2023" name="Mol. Phylogenet. Evol.">
        <title>Genome-scale phylogeny and comparative genomics of the fungal order Sordariales.</title>
        <authorList>
            <person name="Hensen N."/>
            <person name="Bonometti L."/>
            <person name="Westerberg I."/>
            <person name="Brannstrom I.O."/>
            <person name="Guillou S."/>
            <person name="Cros-Aarteil S."/>
            <person name="Calhoun S."/>
            <person name="Haridas S."/>
            <person name="Kuo A."/>
            <person name="Mondo S."/>
            <person name="Pangilinan J."/>
            <person name="Riley R."/>
            <person name="LaButti K."/>
            <person name="Andreopoulos B."/>
            <person name="Lipzen A."/>
            <person name="Chen C."/>
            <person name="Yan M."/>
            <person name="Daum C."/>
            <person name="Ng V."/>
            <person name="Clum A."/>
            <person name="Steindorff A."/>
            <person name="Ohm R.A."/>
            <person name="Martin F."/>
            <person name="Silar P."/>
            <person name="Natvig D.O."/>
            <person name="Lalanne C."/>
            <person name="Gautier V."/>
            <person name="Ament-Velasquez S.L."/>
            <person name="Kruys A."/>
            <person name="Hutchinson M.I."/>
            <person name="Powell A.J."/>
            <person name="Barry K."/>
            <person name="Miller A.N."/>
            <person name="Grigoriev I.V."/>
            <person name="Debuchy R."/>
            <person name="Gladieux P."/>
            <person name="Hiltunen Thoren M."/>
            <person name="Johannesson H."/>
        </authorList>
    </citation>
    <scope>NUCLEOTIDE SEQUENCE</scope>
    <source>
        <strain evidence="3">CBS 731.68</strain>
    </source>
</reference>
<organism evidence="3 4">
    <name type="scientific">Parathielavia appendiculata</name>
    <dbReference type="NCBI Taxonomy" id="2587402"/>
    <lineage>
        <taxon>Eukaryota</taxon>
        <taxon>Fungi</taxon>
        <taxon>Dikarya</taxon>
        <taxon>Ascomycota</taxon>
        <taxon>Pezizomycotina</taxon>
        <taxon>Sordariomycetes</taxon>
        <taxon>Sordariomycetidae</taxon>
        <taxon>Sordariales</taxon>
        <taxon>Chaetomiaceae</taxon>
        <taxon>Parathielavia</taxon>
    </lineage>
</organism>
<protein>
    <submittedName>
        <fullName evidence="3">Glycoside hydrolase family 51 protein</fullName>
    </submittedName>
</protein>
<dbReference type="Proteomes" id="UP001302602">
    <property type="component" value="Unassembled WGS sequence"/>
</dbReference>
<keyword evidence="3" id="KW-0378">Hydrolase</keyword>
<dbReference type="InterPro" id="IPR055235">
    <property type="entry name" value="ASD1_cat"/>
</dbReference>
<evidence type="ECO:0000313" key="3">
    <source>
        <dbReference type="EMBL" id="KAK4120308.1"/>
    </source>
</evidence>
<accession>A0AAN6Z0F8</accession>
<evidence type="ECO:0000259" key="2">
    <source>
        <dbReference type="Pfam" id="PF22848"/>
    </source>
</evidence>
<reference evidence="3" key="2">
    <citation type="submission" date="2023-05" db="EMBL/GenBank/DDBJ databases">
        <authorList>
            <consortium name="Lawrence Berkeley National Laboratory"/>
            <person name="Steindorff A."/>
            <person name="Hensen N."/>
            <person name="Bonometti L."/>
            <person name="Westerberg I."/>
            <person name="Brannstrom I.O."/>
            <person name="Guillou S."/>
            <person name="Cros-Aarteil S."/>
            <person name="Calhoun S."/>
            <person name="Haridas S."/>
            <person name="Kuo A."/>
            <person name="Mondo S."/>
            <person name="Pangilinan J."/>
            <person name="Riley R."/>
            <person name="Labutti K."/>
            <person name="Andreopoulos B."/>
            <person name="Lipzen A."/>
            <person name="Chen C."/>
            <person name="Yanf M."/>
            <person name="Daum C."/>
            <person name="Ng V."/>
            <person name="Clum A."/>
            <person name="Ohm R."/>
            <person name="Martin F."/>
            <person name="Silar P."/>
            <person name="Natvig D."/>
            <person name="Lalanne C."/>
            <person name="Gautier V."/>
            <person name="Ament-Velasquez S.L."/>
            <person name="Kruys A."/>
            <person name="Hutchinson M.I."/>
            <person name="Powell A.J."/>
            <person name="Barry K."/>
            <person name="Miller A.N."/>
            <person name="Grigoriev I.V."/>
            <person name="Debuchy R."/>
            <person name="Gladieux P."/>
            <person name="Thoren M.H."/>
            <person name="Johannesson H."/>
        </authorList>
    </citation>
    <scope>NUCLEOTIDE SEQUENCE</scope>
    <source>
        <strain evidence="3">CBS 731.68</strain>
    </source>
</reference>
<dbReference type="PANTHER" id="PTHR31776">
    <property type="entry name" value="ALPHA-L-ARABINOFURANOSIDASE 1"/>
    <property type="match status" value="1"/>
</dbReference>
<sequence length="491" mass="54756">MMPLSLRALALLGLAGATAAVTLSVANTGGNATSPYMYGIMFEDINQSGDGGLYAELIRNRAFQNGTLDSWSAVGGATLTLDTSTPLSQALPRSVKVTGGKGTVGLKNPGYSGIDVKQTNKYSGSFYSYGAYGGSFTVSLYQVQSVAHAWTQHKYELRPIKSAANSNNSFVLEFHSGKKTEFKFNLISLFPPTLIRERSPLTLRDTFRYQTYKNRPNGMRRDLMEKLADLKPSFLRIPGGNNIEGDFFPNVWNWTATVGPLTDRRGRLGTWTYYNTDGLGLVEYMHWAEDHLWGGLDSYKSYRLRLFYDVIKAKYPDIFIFSSTAEYMYKESGRDYHLYTRPDYFVSQFDQFDRWSAGMPIIIGEYGTIQNNTLTGKVEDADWNATKNQWSNWIGSVAEAVYLLGAERNGDRIWGTTFAPLFQNLNSYQWASDLIAFTADPADTTPSVSYPIIKPGAKAKLTVLSADSPWAHNTPQNKDVVITTVNNEVIP</sequence>
<dbReference type="InterPro" id="IPR008979">
    <property type="entry name" value="Galactose-bd-like_sf"/>
</dbReference>
<dbReference type="SUPFAM" id="SSF49785">
    <property type="entry name" value="Galactose-binding domain-like"/>
    <property type="match status" value="1"/>
</dbReference>
<dbReference type="GO" id="GO:0046373">
    <property type="term" value="P:L-arabinose metabolic process"/>
    <property type="evidence" value="ECO:0007669"/>
    <property type="project" value="InterPro"/>
</dbReference>
<dbReference type="InterPro" id="IPR017853">
    <property type="entry name" value="GH"/>
</dbReference>